<evidence type="ECO:0000313" key="1">
    <source>
        <dbReference type="EMBL" id="CUU65341.1"/>
    </source>
</evidence>
<dbReference type="AlphaFoldDB" id="A0A0X2NKR6"/>
<dbReference type="OrthoDB" id="4414451at2"/>
<proteinExistence type="predicted"/>
<dbReference type="RefSeq" id="WP_073883581.1">
    <property type="nucleotide sequence ID" value="NZ_FAUH01000003.1"/>
</dbReference>
<keyword evidence="2" id="KW-1185">Reference proteome</keyword>
<protein>
    <submittedName>
        <fullName evidence="1">Uncharacterized protein</fullName>
    </submittedName>
</protein>
<dbReference type="EMBL" id="FAUH01000003">
    <property type="protein sequence ID" value="CUU65341.1"/>
    <property type="molecule type" value="Genomic_DNA"/>
</dbReference>
<sequence length="125" mass="14066">MPQIVFSILATPEQRSEISEDFRQLLAVNTDVLTAHLDVRTDIATDPSLEEVWKDHGFVDLTQDAPEPAALVIDVKEHKGSISGLSMRLSEVLTEREKQPSEALYQEILDDPGKPRVPWHVDVRP</sequence>
<organism evidence="1 2">
    <name type="scientific">Corynebacterium variabile</name>
    <dbReference type="NCBI Taxonomy" id="1727"/>
    <lineage>
        <taxon>Bacteria</taxon>
        <taxon>Bacillati</taxon>
        <taxon>Actinomycetota</taxon>
        <taxon>Actinomycetes</taxon>
        <taxon>Mycobacteriales</taxon>
        <taxon>Corynebacteriaceae</taxon>
        <taxon>Corynebacterium</taxon>
    </lineage>
</organism>
<reference evidence="2" key="1">
    <citation type="submission" date="2015-11" db="EMBL/GenBank/DDBJ databases">
        <authorList>
            <person name="Dugat-Bony E."/>
        </authorList>
    </citation>
    <scope>NUCLEOTIDE SEQUENCE [LARGE SCALE GENOMIC DNA]</scope>
    <source>
        <strain evidence="2">Mu292</strain>
    </source>
</reference>
<accession>A0A0X2NKR6</accession>
<gene>
    <name evidence="1" type="ORF">CVAR292_00659</name>
</gene>
<name>A0A0X2NKR6_9CORY</name>
<evidence type="ECO:0000313" key="2">
    <source>
        <dbReference type="Proteomes" id="UP000182498"/>
    </source>
</evidence>
<dbReference type="Proteomes" id="UP000182498">
    <property type="component" value="Unassembled WGS sequence"/>
</dbReference>